<reference evidence="2" key="1">
    <citation type="journal article" date="2019" name="Plant Biotechnol. J.">
        <title>Genome sequencing of the Australian wild diploid species Gossypium australe highlights disease resistance and delayed gland morphogenesis.</title>
        <authorList>
            <person name="Cai Y."/>
            <person name="Cai X."/>
            <person name="Wang Q."/>
            <person name="Wang P."/>
            <person name="Zhang Y."/>
            <person name="Cai C."/>
            <person name="Xu Y."/>
            <person name="Wang K."/>
            <person name="Zhou Z."/>
            <person name="Wang C."/>
            <person name="Geng S."/>
            <person name="Li B."/>
            <person name="Dong Q."/>
            <person name="Hou Y."/>
            <person name="Wang H."/>
            <person name="Ai P."/>
            <person name="Liu Z."/>
            <person name="Yi F."/>
            <person name="Sun M."/>
            <person name="An G."/>
            <person name="Cheng J."/>
            <person name="Zhang Y."/>
            <person name="Shi Q."/>
            <person name="Xie Y."/>
            <person name="Shi X."/>
            <person name="Chang Y."/>
            <person name="Huang F."/>
            <person name="Chen Y."/>
            <person name="Hong S."/>
            <person name="Mi L."/>
            <person name="Sun Q."/>
            <person name="Zhang L."/>
            <person name="Zhou B."/>
            <person name="Peng R."/>
            <person name="Zhang X."/>
            <person name="Liu F."/>
        </authorList>
    </citation>
    <scope>NUCLEOTIDE SEQUENCE [LARGE SCALE GENOMIC DNA]</scope>
    <source>
        <strain evidence="2">cv. PA1801</strain>
    </source>
</reference>
<name>A0A5B6VYI7_9ROSI</name>
<keyword evidence="2" id="KW-1185">Reference proteome</keyword>
<dbReference type="OrthoDB" id="415724at2759"/>
<comment type="caution">
    <text evidence="1">The sequence shown here is derived from an EMBL/GenBank/DDBJ whole genome shotgun (WGS) entry which is preliminary data.</text>
</comment>
<evidence type="ECO:0000313" key="1">
    <source>
        <dbReference type="EMBL" id="KAA3473897.1"/>
    </source>
</evidence>
<sequence length="72" mass="8019">MARAIERLRVRKSNVVADVLSRKSLYALQAMNTRLSLSDNGSILAGLKPKSVFLQQICEAQKCGIELQAKRM</sequence>
<organism evidence="1 2">
    <name type="scientific">Gossypium australe</name>
    <dbReference type="NCBI Taxonomy" id="47621"/>
    <lineage>
        <taxon>Eukaryota</taxon>
        <taxon>Viridiplantae</taxon>
        <taxon>Streptophyta</taxon>
        <taxon>Embryophyta</taxon>
        <taxon>Tracheophyta</taxon>
        <taxon>Spermatophyta</taxon>
        <taxon>Magnoliopsida</taxon>
        <taxon>eudicotyledons</taxon>
        <taxon>Gunneridae</taxon>
        <taxon>Pentapetalae</taxon>
        <taxon>rosids</taxon>
        <taxon>malvids</taxon>
        <taxon>Malvales</taxon>
        <taxon>Malvaceae</taxon>
        <taxon>Malvoideae</taxon>
        <taxon>Gossypium</taxon>
    </lineage>
</organism>
<evidence type="ECO:0000313" key="2">
    <source>
        <dbReference type="Proteomes" id="UP000325315"/>
    </source>
</evidence>
<proteinExistence type="predicted"/>
<dbReference type="AlphaFoldDB" id="A0A5B6VYI7"/>
<protein>
    <submittedName>
        <fullName evidence="1">DNA/RNA polymerase superfamily protein</fullName>
    </submittedName>
</protein>
<dbReference type="Proteomes" id="UP000325315">
    <property type="component" value="Unassembled WGS sequence"/>
</dbReference>
<accession>A0A5B6VYI7</accession>
<gene>
    <name evidence="1" type="ORF">EPI10_024238</name>
</gene>
<dbReference type="EMBL" id="SMMG02000005">
    <property type="protein sequence ID" value="KAA3473897.1"/>
    <property type="molecule type" value="Genomic_DNA"/>
</dbReference>